<comment type="caution">
    <text evidence="1">The sequence shown here is derived from an EMBL/GenBank/DDBJ whole genome shotgun (WGS) entry which is preliminary data.</text>
</comment>
<organism evidence="1 2">
    <name type="scientific">Apibacter muscae</name>
    <dbReference type="NCBI Taxonomy" id="2509004"/>
    <lineage>
        <taxon>Bacteria</taxon>
        <taxon>Pseudomonadati</taxon>
        <taxon>Bacteroidota</taxon>
        <taxon>Flavobacteriia</taxon>
        <taxon>Flavobacteriales</taxon>
        <taxon>Weeksellaceae</taxon>
        <taxon>Apibacter</taxon>
    </lineage>
</organism>
<reference evidence="1 2" key="1">
    <citation type="submission" date="2019-02" db="EMBL/GenBank/DDBJ databases">
        <title>Apibacter muscae sp. nov.: a novel member of the house fly microbiota.</title>
        <authorList>
            <person name="Park R."/>
        </authorList>
    </citation>
    <scope>NUCLEOTIDE SEQUENCE [LARGE SCALE GENOMIC DNA]</scope>
    <source>
        <strain evidence="1 2">AL1</strain>
    </source>
</reference>
<protein>
    <submittedName>
        <fullName evidence="1">Uncharacterized protein</fullName>
    </submittedName>
</protein>
<dbReference type="RefSeq" id="WP_146292607.1">
    <property type="nucleotide sequence ID" value="NZ_SELH01000020.1"/>
</dbReference>
<dbReference type="AlphaFoldDB" id="A0A563DDQ8"/>
<proteinExistence type="predicted"/>
<gene>
    <name evidence="1" type="ORF">ETU09_06195</name>
</gene>
<accession>A0A563DDQ8</accession>
<dbReference type="Proteomes" id="UP000319499">
    <property type="component" value="Unassembled WGS sequence"/>
</dbReference>
<dbReference type="EMBL" id="SELH01000020">
    <property type="protein sequence ID" value="TWP28326.1"/>
    <property type="molecule type" value="Genomic_DNA"/>
</dbReference>
<evidence type="ECO:0000313" key="2">
    <source>
        <dbReference type="Proteomes" id="UP000319499"/>
    </source>
</evidence>
<sequence length="277" mass="32802">MEWNGFSKDKIYDSTWFVNEELSVEISNKQVIVQKKIEAKYKQVKWVDVKINNQTKKIEANLRINLKEKENNTSLTFDDLLVFAKNGVKKYWERNSNRIVGTSIQIHKDYYEFFINPINTKEKSMPTIGVYSLNSDYGRSRNWWASRKLYYNEGESFHIYLEISKYYPAEYHPISKEEGTIEDKKEFEYTATHEIGHEILQAYGGKYEHSYIHKGSSTLFTQKVKPNSHLPSSGEIDLMKYYKDEYLVLRDKNNFYARVVAEEKDVIGLAWLTKLQF</sequence>
<keyword evidence="2" id="KW-1185">Reference proteome</keyword>
<dbReference type="OrthoDB" id="1324639at2"/>
<name>A0A563DDQ8_9FLAO</name>
<evidence type="ECO:0000313" key="1">
    <source>
        <dbReference type="EMBL" id="TWP28326.1"/>
    </source>
</evidence>